<sequence length="260" mass="29094">MRTLSARNVVVLLPRWLHRSPFPPSSPAPPCTSFLPSRTLITNRHVGKVSSFKDRKALRGSSKATKKQRVPNNVLDDKDLSHILWWKERMEVCKKPSTVQLLKRLEYSNLLGLDCNLRNGSLKDGTLNWEMLQFKSKFPREVLLCRVGDFYEALGIDACILVEYAGLNPFGGLRSDSIPKAGCPVVNLRQTLDDLTNNGFSVCIVEEVQGPTQARSRKGRFIAGHAHPGNPYVYGLVGVDHDLDFPEPMPEYRVLQGAIA</sequence>
<keyword evidence="3" id="KW-1185">Reference proteome</keyword>
<dbReference type="PANTHER" id="PTHR48448">
    <property type="entry name" value="MUTL PROTEIN ISOFORM 1"/>
    <property type="match status" value="1"/>
</dbReference>
<dbReference type="Gene3D" id="3.40.1170.10">
    <property type="entry name" value="DNA repair protein MutS, domain I"/>
    <property type="match status" value="1"/>
</dbReference>
<dbReference type="PANTHER" id="PTHR48448:SF1">
    <property type="entry name" value="MUTL PROTEIN ISOFORM 1"/>
    <property type="match status" value="1"/>
</dbReference>
<comment type="caution">
    <text evidence="2">The sequence shown here is derived from an EMBL/GenBank/DDBJ whole genome shotgun (WGS) entry which is preliminary data.</text>
</comment>
<proteinExistence type="predicted"/>
<name>A0ABU6U7K4_9FABA</name>
<gene>
    <name evidence="2" type="primary">MSH1_2</name>
    <name evidence="2" type="ORF">PIB30_019292</name>
</gene>
<evidence type="ECO:0000313" key="3">
    <source>
        <dbReference type="Proteomes" id="UP001341840"/>
    </source>
</evidence>
<organism evidence="2 3">
    <name type="scientific">Stylosanthes scabra</name>
    <dbReference type="NCBI Taxonomy" id="79078"/>
    <lineage>
        <taxon>Eukaryota</taxon>
        <taxon>Viridiplantae</taxon>
        <taxon>Streptophyta</taxon>
        <taxon>Embryophyta</taxon>
        <taxon>Tracheophyta</taxon>
        <taxon>Spermatophyta</taxon>
        <taxon>Magnoliopsida</taxon>
        <taxon>eudicotyledons</taxon>
        <taxon>Gunneridae</taxon>
        <taxon>Pentapetalae</taxon>
        <taxon>rosids</taxon>
        <taxon>fabids</taxon>
        <taxon>Fabales</taxon>
        <taxon>Fabaceae</taxon>
        <taxon>Papilionoideae</taxon>
        <taxon>50 kb inversion clade</taxon>
        <taxon>dalbergioids sensu lato</taxon>
        <taxon>Dalbergieae</taxon>
        <taxon>Pterocarpus clade</taxon>
        <taxon>Stylosanthes</taxon>
    </lineage>
</organism>
<evidence type="ECO:0000259" key="1">
    <source>
        <dbReference type="Pfam" id="PF01624"/>
    </source>
</evidence>
<dbReference type="InterPro" id="IPR007695">
    <property type="entry name" value="DNA_mismatch_repair_MutS-lik_N"/>
</dbReference>
<dbReference type="SUPFAM" id="SSF55271">
    <property type="entry name" value="DNA repair protein MutS, domain I"/>
    <property type="match status" value="1"/>
</dbReference>
<dbReference type="InterPro" id="IPR053276">
    <property type="entry name" value="MtDNA_mismatch_repair_MutS"/>
</dbReference>
<dbReference type="Pfam" id="PF01624">
    <property type="entry name" value="MutS_I"/>
    <property type="match status" value="1"/>
</dbReference>
<evidence type="ECO:0000313" key="2">
    <source>
        <dbReference type="EMBL" id="MED6156994.1"/>
    </source>
</evidence>
<dbReference type="EMBL" id="JASCZI010120888">
    <property type="protein sequence ID" value="MED6156994.1"/>
    <property type="molecule type" value="Genomic_DNA"/>
</dbReference>
<accession>A0ABU6U7K4</accession>
<dbReference type="InterPro" id="IPR016151">
    <property type="entry name" value="DNA_mismatch_repair_MutS_N"/>
</dbReference>
<protein>
    <submittedName>
        <fullName evidence="2">DNA mismatch repair ATPase msh1</fullName>
    </submittedName>
</protein>
<reference evidence="2 3" key="1">
    <citation type="journal article" date="2023" name="Plants (Basel)">
        <title>Bridging the Gap: Combining Genomics and Transcriptomics Approaches to Understand Stylosanthes scabra, an Orphan Legume from the Brazilian Caatinga.</title>
        <authorList>
            <person name="Ferreira-Neto J.R.C."/>
            <person name="da Silva M.D."/>
            <person name="Binneck E."/>
            <person name="de Melo N.F."/>
            <person name="da Silva R.H."/>
            <person name="de Melo A.L.T.M."/>
            <person name="Pandolfi V."/>
            <person name="Bustamante F.O."/>
            <person name="Brasileiro-Vidal A.C."/>
            <person name="Benko-Iseppon A.M."/>
        </authorList>
    </citation>
    <scope>NUCLEOTIDE SEQUENCE [LARGE SCALE GENOMIC DNA]</scope>
    <source>
        <tissue evidence="2">Leaves</tissue>
    </source>
</reference>
<dbReference type="Proteomes" id="UP001341840">
    <property type="component" value="Unassembled WGS sequence"/>
</dbReference>
<feature type="domain" description="DNA mismatch repair protein MutS-like N-terminal" evidence="1">
    <location>
        <begin position="132"/>
        <end position="230"/>
    </location>
</feature>